<dbReference type="InterPro" id="IPR006016">
    <property type="entry name" value="UspA"/>
</dbReference>
<sequence length="146" mass="15946">MKTILVPIDANKEADLVIKKALEVAEVFDAQVHLMHATSEGHSKEDSDFGSENLEPENLSGHEKEMKNLNVFKSKFLDAGINCEVHLAKGVADLEILGLAERLAADLIIIGLIQHSALYKLFVGSVSNEVIKATKIPVLLIPVDHK</sequence>
<dbReference type="PRINTS" id="PR01438">
    <property type="entry name" value="UNVRSLSTRESS"/>
</dbReference>
<evidence type="ECO:0000313" key="4">
    <source>
        <dbReference type="Proteomes" id="UP000552241"/>
    </source>
</evidence>
<protein>
    <submittedName>
        <fullName evidence="3">Universal stress protein</fullName>
    </submittedName>
</protein>
<dbReference type="InterPro" id="IPR006015">
    <property type="entry name" value="Universal_stress_UspA"/>
</dbReference>
<name>A0A838ZMX6_9FLAO</name>
<accession>A0A838ZMX6</accession>
<feature type="domain" description="UspA" evidence="2">
    <location>
        <begin position="1"/>
        <end position="142"/>
    </location>
</feature>
<comment type="similarity">
    <text evidence="1">Belongs to the universal stress protein A family.</text>
</comment>
<dbReference type="RefSeq" id="WP_182042540.1">
    <property type="nucleotide sequence ID" value="NZ_JACDZE010000001.1"/>
</dbReference>
<reference evidence="3 4" key="1">
    <citation type="submission" date="2020-07" db="EMBL/GenBank/DDBJ databases">
        <title>Moheibacter lacus sp. nov., a member of the family Flavobacteriaceae isolated from freshwater lake sediment.</title>
        <authorList>
            <person name="Liu Y."/>
        </authorList>
    </citation>
    <scope>NUCLEOTIDE SEQUENCE [LARGE SCALE GENOMIC DNA]</scope>
    <source>
        <strain evidence="3 4">BDHS18</strain>
    </source>
</reference>
<organism evidence="3 4">
    <name type="scientific">Moheibacter lacus</name>
    <dbReference type="NCBI Taxonomy" id="2745851"/>
    <lineage>
        <taxon>Bacteria</taxon>
        <taxon>Pseudomonadati</taxon>
        <taxon>Bacteroidota</taxon>
        <taxon>Flavobacteriia</taxon>
        <taxon>Flavobacteriales</taxon>
        <taxon>Weeksellaceae</taxon>
        <taxon>Moheibacter</taxon>
    </lineage>
</organism>
<dbReference type="Pfam" id="PF00582">
    <property type="entry name" value="Usp"/>
    <property type="match status" value="1"/>
</dbReference>
<dbReference type="CDD" id="cd00293">
    <property type="entry name" value="USP-like"/>
    <property type="match status" value="1"/>
</dbReference>
<dbReference type="EMBL" id="JACDZE010000001">
    <property type="protein sequence ID" value="MBA5628966.1"/>
    <property type="molecule type" value="Genomic_DNA"/>
</dbReference>
<keyword evidence="4" id="KW-1185">Reference proteome</keyword>
<comment type="caution">
    <text evidence="3">The sequence shown here is derived from an EMBL/GenBank/DDBJ whole genome shotgun (WGS) entry which is preliminary data.</text>
</comment>
<proteinExistence type="inferred from homology"/>
<evidence type="ECO:0000256" key="1">
    <source>
        <dbReference type="ARBA" id="ARBA00008791"/>
    </source>
</evidence>
<dbReference type="Proteomes" id="UP000552241">
    <property type="component" value="Unassembled WGS sequence"/>
</dbReference>
<evidence type="ECO:0000313" key="3">
    <source>
        <dbReference type="EMBL" id="MBA5628966.1"/>
    </source>
</evidence>
<dbReference type="SUPFAM" id="SSF52402">
    <property type="entry name" value="Adenine nucleotide alpha hydrolases-like"/>
    <property type="match status" value="1"/>
</dbReference>
<evidence type="ECO:0000259" key="2">
    <source>
        <dbReference type="Pfam" id="PF00582"/>
    </source>
</evidence>
<gene>
    <name evidence="3" type="ORF">HU137_04185</name>
</gene>
<dbReference type="Gene3D" id="3.40.50.620">
    <property type="entry name" value="HUPs"/>
    <property type="match status" value="1"/>
</dbReference>
<dbReference type="PANTHER" id="PTHR46268">
    <property type="entry name" value="STRESS RESPONSE PROTEIN NHAX"/>
    <property type="match status" value="1"/>
</dbReference>
<dbReference type="InterPro" id="IPR014729">
    <property type="entry name" value="Rossmann-like_a/b/a_fold"/>
</dbReference>
<dbReference type="PANTHER" id="PTHR46268:SF6">
    <property type="entry name" value="UNIVERSAL STRESS PROTEIN UP12"/>
    <property type="match status" value="1"/>
</dbReference>
<dbReference type="AlphaFoldDB" id="A0A838ZMX6"/>